<feature type="region of interest" description="Disordered" evidence="8">
    <location>
        <begin position="526"/>
        <end position="555"/>
    </location>
</feature>
<comment type="similarity">
    <text evidence="2 7">Belongs to the TCP-1 chaperonin family.</text>
</comment>
<evidence type="ECO:0000256" key="3">
    <source>
        <dbReference type="ARBA" id="ARBA00022490"/>
    </source>
</evidence>
<dbReference type="PANTHER" id="PTHR11353">
    <property type="entry name" value="CHAPERONIN"/>
    <property type="match status" value="1"/>
</dbReference>
<accession>A0A2K5BVC9</accession>
<evidence type="ECO:0000313" key="9">
    <source>
        <dbReference type="Ensembl" id="ENSANAP00000000398.1"/>
    </source>
</evidence>
<dbReference type="GeneTree" id="ENSGT00940000163221"/>
<keyword evidence="6 7" id="KW-0143">Chaperone</keyword>
<keyword evidence="4 7" id="KW-0547">Nucleotide-binding</keyword>
<dbReference type="FunFam" id="3.50.7.10:FF:000008">
    <property type="entry name" value="T-complex protein 1 subunit theta"/>
    <property type="match status" value="1"/>
</dbReference>
<dbReference type="InterPro" id="IPR017998">
    <property type="entry name" value="Chaperone_TCP-1"/>
</dbReference>
<evidence type="ECO:0000256" key="1">
    <source>
        <dbReference type="ARBA" id="ARBA00004496"/>
    </source>
</evidence>
<dbReference type="Gene3D" id="3.30.260.10">
    <property type="entry name" value="TCP-1-like chaperonin intermediate domain"/>
    <property type="match status" value="1"/>
</dbReference>
<dbReference type="InterPro" id="IPR027410">
    <property type="entry name" value="TCP-1-like_intermed_sf"/>
</dbReference>
<name>A0A2K5BVC9_AOTNA</name>
<gene>
    <name evidence="9" type="primary">CCT8L2</name>
</gene>
<feature type="compositionally biased region" description="Basic and acidic residues" evidence="8">
    <location>
        <begin position="545"/>
        <end position="555"/>
    </location>
</feature>
<organism evidence="9 10">
    <name type="scientific">Aotus nancymaae</name>
    <name type="common">Ma's night monkey</name>
    <dbReference type="NCBI Taxonomy" id="37293"/>
    <lineage>
        <taxon>Eukaryota</taxon>
        <taxon>Metazoa</taxon>
        <taxon>Chordata</taxon>
        <taxon>Craniata</taxon>
        <taxon>Vertebrata</taxon>
        <taxon>Euteleostomi</taxon>
        <taxon>Mammalia</taxon>
        <taxon>Eutheria</taxon>
        <taxon>Euarchontoglires</taxon>
        <taxon>Primates</taxon>
        <taxon>Haplorrhini</taxon>
        <taxon>Platyrrhini</taxon>
        <taxon>Aotidae</taxon>
        <taxon>Aotus</taxon>
    </lineage>
</organism>
<dbReference type="GO" id="GO:0140662">
    <property type="term" value="F:ATP-dependent protein folding chaperone"/>
    <property type="evidence" value="ECO:0007669"/>
    <property type="project" value="InterPro"/>
</dbReference>
<dbReference type="GO" id="GO:0005737">
    <property type="term" value="C:cytoplasm"/>
    <property type="evidence" value="ECO:0007669"/>
    <property type="project" value="UniProtKB-SubCell"/>
</dbReference>
<evidence type="ECO:0000256" key="5">
    <source>
        <dbReference type="ARBA" id="ARBA00022840"/>
    </source>
</evidence>
<reference evidence="9" key="1">
    <citation type="submission" date="2025-08" db="UniProtKB">
        <authorList>
            <consortium name="Ensembl"/>
        </authorList>
    </citation>
    <scope>IDENTIFICATION</scope>
</reference>
<dbReference type="SUPFAM" id="SSF52029">
    <property type="entry name" value="GroEL apical domain-like"/>
    <property type="match status" value="1"/>
</dbReference>
<comment type="subcellular location">
    <subcellularLocation>
        <location evidence="1">Cytoplasm</location>
    </subcellularLocation>
</comment>
<dbReference type="Gene3D" id="3.50.7.10">
    <property type="entry name" value="GroEL"/>
    <property type="match status" value="1"/>
</dbReference>
<sequence>MDSTVPSALELPQRLAPNPRESPQSPEEEEPNLLSSLAAVQTLASVIWPCYGPHGRQKLLVTMKGETACTGCATAILRALVLEHPTAWLLREAAQTQAENSGDGTAFVVLLTEALLEQAQHLLKAGLPRPQLREAYATATAEVLTTLPSLAIQSLGPLEDPSWALRSVMNTHTLSATDYLTKLVAHACWATKELDGSFKPERVGVCMLHRGTLEDSCLLPGLAISGKLCGQMATVLRGARVALFACPFGPSCPNAPATARLSSPADLVQFSKGNDRLLEKLVGQLAAAEINVAVVWGEVDEETLALADRYGITVIQVRSPMEMVYLTEVLDTPLLPHLLPPRKPGKCQRVYRQEMGDGLTVIFAWECTGTPALTVVLRGATTQGLRSAEQAVYHSIDAYFQLCQDPRLVPGVFFWRMALAKMLSDKGSRLEGPSGPAFLAFARALKCLPKTLAENAGLAVSDVVAEMSGGHQHGNLLMGVGAEGIINVAQEGVWDTLMAKGQGFRAVAEVVLQLVTVDEIAVAKKSPTHPQIFNPDSKKAKKHPPPVEKKNPWNE</sequence>
<dbReference type="Gene3D" id="1.10.560.10">
    <property type="entry name" value="GroEL-like equatorial domain"/>
    <property type="match status" value="1"/>
</dbReference>
<dbReference type="PRINTS" id="PR00304">
    <property type="entry name" value="TCOMPLEXTCP1"/>
</dbReference>
<dbReference type="InterPro" id="IPR002423">
    <property type="entry name" value="Cpn60/GroEL/TCP-1"/>
</dbReference>
<keyword evidence="5 7" id="KW-0067">ATP-binding</keyword>
<dbReference type="Ensembl" id="ENSANAT00000003374.1">
    <property type="protein sequence ID" value="ENSANAP00000000398.1"/>
    <property type="gene ID" value="ENSANAG00000003264.1"/>
</dbReference>
<proteinExistence type="inferred from homology"/>
<dbReference type="InterPro" id="IPR027409">
    <property type="entry name" value="GroEL-like_apical_dom_sf"/>
</dbReference>
<dbReference type="Pfam" id="PF00118">
    <property type="entry name" value="Cpn60_TCP1"/>
    <property type="match status" value="1"/>
</dbReference>
<evidence type="ECO:0000256" key="4">
    <source>
        <dbReference type="ARBA" id="ARBA00022741"/>
    </source>
</evidence>
<evidence type="ECO:0000256" key="7">
    <source>
        <dbReference type="RuleBase" id="RU004187"/>
    </source>
</evidence>
<dbReference type="SUPFAM" id="SSF48592">
    <property type="entry name" value="GroEL equatorial domain-like"/>
    <property type="match status" value="1"/>
</dbReference>
<dbReference type="Proteomes" id="UP000233020">
    <property type="component" value="Unplaced"/>
</dbReference>
<keyword evidence="10" id="KW-1185">Reference proteome</keyword>
<dbReference type="OMA" id="YSVMNTH"/>
<feature type="region of interest" description="Disordered" evidence="8">
    <location>
        <begin position="1"/>
        <end position="32"/>
    </location>
</feature>
<evidence type="ECO:0000256" key="6">
    <source>
        <dbReference type="ARBA" id="ARBA00023186"/>
    </source>
</evidence>
<evidence type="ECO:0000313" key="10">
    <source>
        <dbReference type="Proteomes" id="UP000233020"/>
    </source>
</evidence>
<dbReference type="STRING" id="37293.ENSANAP00000000398"/>
<evidence type="ECO:0000256" key="8">
    <source>
        <dbReference type="SAM" id="MobiDB-lite"/>
    </source>
</evidence>
<protein>
    <submittedName>
        <fullName evidence="9">Chaperonin containing TCP1 subunit 8 like 2</fullName>
    </submittedName>
</protein>
<dbReference type="AlphaFoldDB" id="A0A2K5BVC9"/>
<dbReference type="GO" id="GO:0005524">
    <property type="term" value="F:ATP binding"/>
    <property type="evidence" value="ECO:0007669"/>
    <property type="project" value="UniProtKB-KW"/>
</dbReference>
<reference evidence="9" key="2">
    <citation type="submission" date="2025-09" db="UniProtKB">
        <authorList>
            <consortium name="Ensembl"/>
        </authorList>
    </citation>
    <scope>IDENTIFICATION</scope>
</reference>
<evidence type="ECO:0000256" key="2">
    <source>
        <dbReference type="ARBA" id="ARBA00008020"/>
    </source>
</evidence>
<keyword evidence="3" id="KW-0963">Cytoplasm</keyword>
<dbReference type="InterPro" id="IPR027413">
    <property type="entry name" value="GROEL-like_equatorial_sf"/>
</dbReference>
<dbReference type="SUPFAM" id="SSF54849">
    <property type="entry name" value="GroEL-intermediate domain like"/>
    <property type="match status" value="1"/>
</dbReference>